<dbReference type="GeneID" id="14914021"/>
<feature type="binding site" evidence="8">
    <location>
        <position position="117"/>
    </location>
    <ligand>
        <name>Zn(2+)</name>
        <dbReference type="ChEBI" id="CHEBI:29105"/>
        <note>catalytic</note>
    </ligand>
</feature>
<feature type="binding site" evidence="7">
    <location>
        <begin position="104"/>
        <end position="106"/>
    </location>
    <ligand>
        <name>substrate</name>
    </ligand>
</feature>
<proteinExistence type="inferred from homology"/>
<gene>
    <name evidence="10" type="ORF">ACA1_239550</name>
</gene>
<dbReference type="GO" id="GO:0005829">
    <property type="term" value="C:cytosol"/>
    <property type="evidence" value="ECO:0007669"/>
    <property type="project" value="TreeGrafter"/>
</dbReference>
<reference evidence="10 11" key="1">
    <citation type="journal article" date="2013" name="Genome Biol.">
        <title>Genome of Acanthamoeba castellanii highlights extensive lateral gene transfer and early evolution of tyrosine kinase signaling.</title>
        <authorList>
            <person name="Clarke M."/>
            <person name="Lohan A.J."/>
            <person name="Liu B."/>
            <person name="Lagkouvardos I."/>
            <person name="Roy S."/>
            <person name="Zafar N."/>
            <person name="Bertelli C."/>
            <person name="Schilde C."/>
            <person name="Kianianmomeni A."/>
            <person name="Burglin T.R."/>
            <person name="Frech C."/>
            <person name="Turcotte B."/>
            <person name="Kopec K.O."/>
            <person name="Synnott J.M."/>
            <person name="Choo C."/>
            <person name="Paponov I."/>
            <person name="Finkler A."/>
            <person name="Soon Heng Tan C."/>
            <person name="Hutchins A.P."/>
            <person name="Weinmeier T."/>
            <person name="Rattei T."/>
            <person name="Chu J.S."/>
            <person name="Gimenez G."/>
            <person name="Irimia M."/>
            <person name="Rigden D.J."/>
            <person name="Fitzpatrick D.A."/>
            <person name="Lorenzo-Morales J."/>
            <person name="Bateman A."/>
            <person name="Chiu C.H."/>
            <person name="Tang P."/>
            <person name="Hegemann P."/>
            <person name="Fromm H."/>
            <person name="Raoult D."/>
            <person name="Greub G."/>
            <person name="Miranda-Saavedra D."/>
            <person name="Chen N."/>
            <person name="Nash P."/>
            <person name="Ginger M.L."/>
            <person name="Horn M."/>
            <person name="Schaap P."/>
            <person name="Caler L."/>
            <person name="Loftus B."/>
        </authorList>
    </citation>
    <scope>NUCLEOTIDE SEQUENCE [LARGE SCALE GENOMIC DNA]</scope>
    <source>
        <strain evidence="10 11">Neff</strain>
    </source>
</reference>
<organism evidence="10 11">
    <name type="scientific">Acanthamoeba castellanii (strain ATCC 30010 / Neff)</name>
    <dbReference type="NCBI Taxonomy" id="1257118"/>
    <lineage>
        <taxon>Eukaryota</taxon>
        <taxon>Amoebozoa</taxon>
        <taxon>Discosea</taxon>
        <taxon>Longamoebia</taxon>
        <taxon>Centramoebida</taxon>
        <taxon>Acanthamoebidae</taxon>
        <taxon>Acanthamoeba</taxon>
    </lineage>
</organism>
<dbReference type="PROSITE" id="PS00903">
    <property type="entry name" value="CYT_DCMP_DEAMINASES_1"/>
    <property type="match status" value="1"/>
</dbReference>
<feature type="binding site" evidence="8">
    <location>
        <position position="147"/>
    </location>
    <ligand>
        <name>Zn(2+)</name>
        <dbReference type="ChEBI" id="CHEBI:29105"/>
        <note>catalytic</note>
    </ligand>
</feature>
<dbReference type="PANTHER" id="PTHR11644:SF2">
    <property type="entry name" value="CYTIDINE DEAMINASE"/>
    <property type="match status" value="1"/>
</dbReference>
<keyword evidence="3 8" id="KW-0479">Metal-binding</keyword>
<evidence type="ECO:0000256" key="4">
    <source>
        <dbReference type="ARBA" id="ARBA00022801"/>
    </source>
</evidence>
<dbReference type="KEGG" id="acan:ACA1_239550"/>
<evidence type="ECO:0000256" key="3">
    <source>
        <dbReference type="ARBA" id="ARBA00022723"/>
    </source>
</evidence>
<evidence type="ECO:0000256" key="6">
    <source>
        <dbReference type="PIRSR" id="PIRSR006334-1"/>
    </source>
</evidence>
<feature type="active site" description="Proton donor" evidence="6">
    <location>
        <position position="119"/>
    </location>
</feature>
<dbReference type="Pfam" id="PF08211">
    <property type="entry name" value="dCMP_cyt_deam_2"/>
    <property type="match status" value="1"/>
</dbReference>
<dbReference type="InterPro" id="IPR016193">
    <property type="entry name" value="Cytidine_deaminase-like"/>
</dbReference>
<dbReference type="AlphaFoldDB" id="L8GKS6"/>
<dbReference type="GO" id="GO:0055086">
    <property type="term" value="P:nucleobase-containing small molecule metabolic process"/>
    <property type="evidence" value="ECO:0007669"/>
    <property type="project" value="UniProtKB-ARBA"/>
</dbReference>
<feature type="binding site" evidence="8">
    <location>
        <position position="144"/>
    </location>
    <ligand>
        <name>Zn(2+)</name>
        <dbReference type="ChEBI" id="CHEBI:29105"/>
        <note>catalytic</note>
    </ligand>
</feature>
<dbReference type="PROSITE" id="PS51747">
    <property type="entry name" value="CYT_DCMP_DEAMINASES_2"/>
    <property type="match status" value="2"/>
</dbReference>
<dbReference type="OrthoDB" id="26971at2759"/>
<evidence type="ECO:0000256" key="2">
    <source>
        <dbReference type="ARBA" id="ARBA00011738"/>
    </source>
</evidence>
<feature type="domain" description="CMP/dCMP-type deaminase" evidence="9">
    <location>
        <begin position="210"/>
        <end position="326"/>
    </location>
</feature>
<dbReference type="InterPro" id="IPR002125">
    <property type="entry name" value="CMP_dCMP_dom"/>
</dbReference>
<dbReference type="SUPFAM" id="SSF53927">
    <property type="entry name" value="Cytidine deaminase-like"/>
    <property type="match status" value="2"/>
</dbReference>
<keyword evidence="5 8" id="KW-0862">Zinc</keyword>
<comment type="cofactor">
    <cofactor evidence="8">
        <name>Zn(2+)</name>
        <dbReference type="ChEBI" id="CHEBI:29105"/>
    </cofactor>
    <text evidence="8">Binds 1 zinc ion.</text>
</comment>
<dbReference type="RefSeq" id="XP_004335351.1">
    <property type="nucleotide sequence ID" value="XM_004335303.1"/>
</dbReference>
<accession>L8GKS6</accession>
<dbReference type="VEuPathDB" id="AmoebaDB:ACA1_239550"/>
<dbReference type="OMA" id="NYSPCGH"/>
<keyword evidence="11" id="KW-1185">Reference proteome</keyword>
<dbReference type="PANTHER" id="PTHR11644">
    <property type="entry name" value="CYTIDINE DEAMINASE"/>
    <property type="match status" value="1"/>
</dbReference>
<evidence type="ECO:0000256" key="7">
    <source>
        <dbReference type="PIRSR" id="PIRSR006334-2"/>
    </source>
</evidence>
<dbReference type="InterPro" id="IPR016192">
    <property type="entry name" value="APOBEC/CMP_deaminase_Zn-bd"/>
</dbReference>
<dbReference type="STRING" id="1257118.L8GKS6"/>
<comment type="similarity">
    <text evidence="1">Belongs to the cytidine and deoxycytidylate deaminase family.</text>
</comment>
<dbReference type="EMBL" id="KB008093">
    <property type="protein sequence ID" value="ELR13338.1"/>
    <property type="molecule type" value="Genomic_DNA"/>
</dbReference>
<protein>
    <submittedName>
        <fullName evidence="10">Cytidine and deoxycytidylate deaminase zincbinding region subfamily protein</fullName>
    </submittedName>
</protein>
<feature type="domain" description="CMP/dCMP-type deaminase" evidence="9">
    <location>
        <begin position="63"/>
        <end position="182"/>
    </location>
</feature>
<comment type="subunit">
    <text evidence="2">Homodimer.</text>
</comment>
<evidence type="ECO:0000313" key="10">
    <source>
        <dbReference type="EMBL" id="ELR13338.1"/>
    </source>
</evidence>
<evidence type="ECO:0000256" key="5">
    <source>
        <dbReference type="ARBA" id="ARBA00022833"/>
    </source>
</evidence>
<dbReference type="InterPro" id="IPR013171">
    <property type="entry name" value="Cyd/dCyd_deaminase_Zn-bd"/>
</dbReference>
<dbReference type="InterPro" id="IPR050202">
    <property type="entry name" value="Cyt/Deoxycyt_deaminase"/>
</dbReference>
<dbReference type="GO" id="GO:0004126">
    <property type="term" value="F:cytidine deaminase activity"/>
    <property type="evidence" value="ECO:0007669"/>
    <property type="project" value="InterPro"/>
</dbReference>
<evidence type="ECO:0000313" key="11">
    <source>
        <dbReference type="Proteomes" id="UP000011083"/>
    </source>
</evidence>
<dbReference type="GO" id="GO:0008270">
    <property type="term" value="F:zinc ion binding"/>
    <property type="evidence" value="ECO:0007669"/>
    <property type="project" value="InterPro"/>
</dbReference>
<evidence type="ECO:0000259" key="9">
    <source>
        <dbReference type="PROSITE" id="PS51747"/>
    </source>
</evidence>
<dbReference type="PIRSF" id="PIRSF006334">
    <property type="entry name" value="Cdd_plus_pseudo"/>
    <property type="match status" value="1"/>
</dbReference>
<dbReference type="CDD" id="cd01283">
    <property type="entry name" value="cytidine_deaminase"/>
    <property type="match status" value="2"/>
</dbReference>
<sequence length="326" mass="35382">MSHRQDQSNAVTATPCCACENTTAQKQDGVVIDPKLAALLPENIFFIESKRVAAIMQEMGYESHLDLLHEILKLAARRARPPISSFYVGTVGLSQAGHIYCGGNIEFDGLSLNDSIHGEQCLIARLVNADEKGMVCFSVNAPPCGHCRQFINELDVGELKIAITGKGTFSLDQLLPFSFGPNDLGNAIRLLQHPSYAITTLQQLPHADPAPEARLVEVAVKAASRAYSPYTECPSGVALRLKDGSTYRGSYIENAAYNPSLPPLQSALTGLVGDERQWTEIEACVLVERKGALISQEGITRRLLASIAPQASFHVYNIDKCVKETS</sequence>
<dbReference type="Proteomes" id="UP000011083">
    <property type="component" value="Unassembled WGS sequence"/>
</dbReference>
<dbReference type="Gene3D" id="3.40.140.10">
    <property type="entry name" value="Cytidine Deaminase, domain 2"/>
    <property type="match status" value="2"/>
</dbReference>
<name>L8GKS6_ACACF</name>
<dbReference type="Pfam" id="PF00383">
    <property type="entry name" value="dCMP_cyt_deam_1"/>
    <property type="match status" value="1"/>
</dbReference>
<dbReference type="GO" id="GO:0042802">
    <property type="term" value="F:identical protein binding"/>
    <property type="evidence" value="ECO:0007669"/>
    <property type="project" value="UniProtKB-ARBA"/>
</dbReference>
<dbReference type="GO" id="GO:0072527">
    <property type="term" value="P:pyrimidine-containing compound metabolic process"/>
    <property type="evidence" value="ECO:0007669"/>
    <property type="project" value="UniProtKB-ARBA"/>
</dbReference>
<evidence type="ECO:0000256" key="1">
    <source>
        <dbReference type="ARBA" id="ARBA00006576"/>
    </source>
</evidence>
<evidence type="ECO:0000256" key="8">
    <source>
        <dbReference type="PIRSR" id="PIRSR006334-3"/>
    </source>
</evidence>
<dbReference type="NCBIfam" id="NF006537">
    <property type="entry name" value="PRK09027.1"/>
    <property type="match status" value="1"/>
</dbReference>
<keyword evidence="4" id="KW-0378">Hydrolase</keyword>